<name>A0A5C3LLK6_9AGAR</name>
<accession>A0A5C3LLK6</accession>
<organism evidence="1 2">
    <name type="scientific">Crucibulum laeve</name>
    <dbReference type="NCBI Taxonomy" id="68775"/>
    <lineage>
        <taxon>Eukaryota</taxon>
        <taxon>Fungi</taxon>
        <taxon>Dikarya</taxon>
        <taxon>Basidiomycota</taxon>
        <taxon>Agaricomycotina</taxon>
        <taxon>Agaricomycetes</taxon>
        <taxon>Agaricomycetidae</taxon>
        <taxon>Agaricales</taxon>
        <taxon>Agaricineae</taxon>
        <taxon>Nidulariaceae</taxon>
        <taxon>Crucibulum</taxon>
    </lineage>
</organism>
<evidence type="ECO:0000313" key="1">
    <source>
        <dbReference type="EMBL" id="TFK34039.1"/>
    </source>
</evidence>
<keyword evidence="2" id="KW-1185">Reference proteome</keyword>
<gene>
    <name evidence="1" type="ORF">BDQ12DRAFT_690298</name>
</gene>
<dbReference type="Proteomes" id="UP000308652">
    <property type="component" value="Unassembled WGS sequence"/>
</dbReference>
<evidence type="ECO:0000313" key="2">
    <source>
        <dbReference type="Proteomes" id="UP000308652"/>
    </source>
</evidence>
<dbReference type="EMBL" id="ML213637">
    <property type="protein sequence ID" value="TFK34039.1"/>
    <property type="molecule type" value="Genomic_DNA"/>
</dbReference>
<dbReference type="AlphaFoldDB" id="A0A5C3LLK6"/>
<proteinExistence type="predicted"/>
<reference evidence="1 2" key="1">
    <citation type="journal article" date="2019" name="Nat. Ecol. Evol.">
        <title>Megaphylogeny resolves global patterns of mushroom evolution.</title>
        <authorList>
            <person name="Varga T."/>
            <person name="Krizsan K."/>
            <person name="Foldi C."/>
            <person name="Dima B."/>
            <person name="Sanchez-Garcia M."/>
            <person name="Sanchez-Ramirez S."/>
            <person name="Szollosi G.J."/>
            <person name="Szarkandi J.G."/>
            <person name="Papp V."/>
            <person name="Albert L."/>
            <person name="Andreopoulos W."/>
            <person name="Angelini C."/>
            <person name="Antonin V."/>
            <person name="Barry K.W."/>
            <person name="Bougher N.L."/>
            <person name="Buchanan P."/>
            <person name="Buyck B."/>
            <person name="Bense V."/>
            <person name="Catcheside P."/>
            <person name="Chovatia M."/>
            <person name="Cooper J."/>
            <person name="Damon W."/>
            <person name="Desjardin D."/>
            <person name="Finy P."/>
            <person name="Geml J."/>
            <person name="Haridas S."/>
            <person name="Hughes K."/>
            <person name="Justo A."/>
            <person name="Karasinski D."/>
            <person name="Kautmanova I."/>
            <person name="Kiss B."/>
            <person name="Kocsube S."/>
            <person name="Kotiranta H."/>
            <person name="LaButti K.M."/>
            <person name="Lechner B.E."/>
            <person name="Liimatainen K."/>
            <person name="Lipzen A."/>
            <person name="Lukacs Z."/>
            <person name="Mihaltcheva S."/>
            <person name="Morgado L.N."/>
            <person name="Niskanen T."/>
            <person name="Noordeloos M.E."/>
            <person name="Ohm R.A."/>
            <person name="Ortiz-Santana B."/>
            <person name="Ovrebo C."/>
            <person name="Racz N."/>
            <person name="Riley R."/>
            <person name="Savchenko A."/>
            <person name="Shiryaev A."/>
            <person name="Soop K."/>
            <person name="Spirin V."/>
            <person name="Szebenyi C."/>
            <person name="Tomsovsky M."/>
            <person name="Tulloss R.E."/>
            <person name="Uehling J."/>
            <person name="Grigoriev I.V."/>
            <person name="Vagvolgyi C."/>
            <person name="Papp T."/>
            <person name="Martin F.M."/>
            <person name="Miettinen O."/>
            <person name="Hibbett D.S."/>
            <person name="Nagy L.G."/>
        </authorList>
    </citation>
    <scope>NUCLEOTIDE SEQUENCE [LARGE SCALE GENOMIC DNA]</scope>
    <source>
        <strain evidence="1 2">CBS 166.37</strain>
    </source>
</reference>
<protein>
    <submittedName>
        <fullName evidence="1">Uncharacterized protein</fullName>
    </submittedName>
</protein>
<dbReference type="OrthoDB" id="3002933at2759"/>
<sequence length="162" mass="17958">MDCKTLAELYSPGALYIAGFTQARAPHLGLLFAKDSSTGILWHIRIDRATSPHWKFQRRVQAIAGDMFLSSLLLVATKTRLGDKAEAKLEAAARFVEPPSNDSFGECAPWVFNVLAVLHDQGVVKLVDQGKLAMEVDTFARQSRPYAQRDHFPNLAVSSFCH</sequence>